<dbReference type="InterPro" id="IPR035979">
    <property type="entry name" value="RBD_domain_sf"/>
</dbReference>
<feature type="domain" description="RRM" evidence="4">
    <location>
        <begin position="126"/>
        <end position="203"/>
    </location>
</feature>
<dbReference type="PROSITE" id="PS50102">
    <property type="entry name" value="RRM"/>
    <property type="match status" value="1"/>
</dbReference>
<feature type="compositionally biased region" description="Basic and acidic residues" evidence="3">
    <location>
        <begin position="87"/>
        <end position="102"/>
    </location>
</feature>
<evidence type="ECO:0000256" key="2">
    <source>
        <dbReference type="PROSITE-ProRule" id="PRU00176"/>
    </source>
</evidence>
<evidence type="ECO:0000256" key="3">
    <source>
        <dbReference type="SAM" id="MobiDB-lite"/>
    </source>
</evidence>
<feature type="region of interest" description="Disordered" evidence="3">
    <location>
        <begin position="21"/>
        <end position="126"/>
    </location>
</feature>
<dbReference type="PANTHER" id="PTHR10501">
    <property type="entry name" value="U1 SMALL NUCLEAR RIBONUCLEOPROTEIN A/U2 SMALL NUCLEAR RIBONUCLEOPROTEIN B"/>
    <property type="match status" value="1"/>
</dbReference>
<comment type="caution">
    <text evidence="5">The sequence shown here is derived from an EMBL/GenBank/DDBJ whole genome shotgun (WGS) entry which is preliminary data.</text>
</comment>
<evidence type="ECO:0000259" key="4">
    <source>
        <dbReference type="PROSITE" id="PS50102"/>
    </source>
</evidence>
<keyword evidence="1 2" id="KW-0694">RNA-binding</keyword>
<evidence type="ECO:0000313" key="6">
    <source>
        <dbReference type="Proteomes" id="UP000823388"/>
    </source>
</evidence>
<dbReference type="FunFam" id="3.30.70.330:FF:000404">
    <property type="entry name" value="RNA-binding protein with multiple splicing"/>
    <property type="match status" value="1"/>
</dbReference>
<reference evidence="5" key="1">
    <citation type="submission" date="2020-05" db="EMBL/GenBank/DDBJ databases">
        <title>WGS assembly of Panicum virgatum.</title>
        <authorList>
            <person name="Lovell J.T."/>
            <person name="Jenkins J."/>
            <person name="Shu S."/>
            <person name="Juenger T.E."/>
            <person name="Schmutz J."/>
        </authorList>
    </citation>
    <scope>NUCLEOTIDE SEQUENCE</scope>
    <source>
        <strain evidence="5">AP13</strain>
    </source>
</reference>
<dbReference type="AlphaFoldDB" id="A0A8T0T7A1"/>
<gene>
    <name evidence="5" type="ORF">PVAP13_4NG045600</name>
</gene>
<feature type="compositionally biased region" description="Acidic residues" evidence="3">
    <location>
        <begin position="56"/>
        <end position="76"/>
    </location>
</feature>
<dbReference type="Gene3D" id="3.30.70.330">
    <property type="match status" value="1"/>
</dbReference>
<dbReference type="InterPro" id="IPR012677">
    <property type="entry name" value="Nucleotide-bd_a/b_plait_sf"/>
</dbReference>
<name>A0A8T0T7A1_PANVG</name>
<protein>
    <recommendedName>
        <fullName evidence="4">RRM domain-containing protein</fullName>
    </recommendedName>
</protein>
<evidence type="ECO:0000256" key="1">
    <source>
        <dbReference type="ARBA" id="ARBA00022884"/>
    </source>
</evidence>
<dbReference type="Proteomes" id="UP000823388">
    <property type="component" value="Chromosome 4N"/>
</dbReference>
<keyword evidence="6" id="KW-1185">Reference proteome</keyword>
<evidence type="ECO:0000313" key="5">
    <source>
        <dbReference type="EMBL" id="KAG2604246.1"/>
    </source>
</evidence>
<organism evidence="5 6">
    <name type="scientific">Panicum virgatum</name>
    <name type="common">Blackwell switchgrass</name>
    <dbReference type="NCBI Taxonomy" id="38727"/>
    <lineage>
        <taxon>Eukaryota</taxon>
        <taxon>Viridiplantae</taxon>
        <taxon>Streptophyta</taxon>
        <taxon>Embryophyta</taxon>
        <taxon>Tracheophyta</taxon>
        <taxon>Spermatophyta</taxon>
        <taxon>Magnoliopsida</taxon>
        <taxon>Liliopsida</taxon>
        <taxon>Poales</taxon>
        <taxon>Poaceae</taxon>
        <taxon>PACMAD clade</taxon>
        <taxon>Panicoideae</taxon>
        <taxon>Panicodae</taxon>
        <taxon>Paniceae</taxon>
        <taxon>Panicinae</taxon>
        <taxon>Panicum</taxon>
        <taxon>Panicum sect. Hiantes</taxon>
    </lineage>
</organism>
<sequence length="208" mass="22670">MTSLNGTIFDPDTGDRLHIELAKSTSRRPRGGGDVYRVIDKRANKPEGNADHENFGEEGWEEDESDGHDDDGDGGSDEPSGTENENSSDKNELPADKSDQPVHKQQNGSPANDGRDKSSSDIPPCSTLFIANLGRTCTEDELKEVLSKEPGFHVLKMRRRSGMPVAFADFTDIESSTAAMNSLQGTVLASSDNEGLHIEYARSKMRKS</sequence>
<dbReference type="SMART" id="SM00360">
    <property type="entry name" value="RRM"/>
    <property type="match status" value="1"/>
</dbReference>
<dbReference type="EMBL" id="CM029044">
    <property type="protein sequence ID" value="KAG2604246.1"/>
    <property type="molecule type" value="Genomic_DNA"/>
</dbReference>
<dbReference type="Pfam" id="PF00076">
    <property type="entry name" value="RRM_1"/>
    <property type="match status" value="1"/>
</dbReference>
<accession>A0A8T0T7A1</accession>
<dbReference type="SUPFAM" id="SSF54928">
    <property type="entry name" value="RNA-binding domain, RBD"/>
    <property type="match status" value="1"/>
</dbReference>
<dbReference type="InterPro" id="IPR000504">
    <property type="entry name" value="RRM_dom"/>
</dbReference>
<dbReference type="GO" id="GO:0003723">
    <property type="term" value="F:RNA binding"/>
    <property type="evidence" value="ECO:0007669"/>
    <property type="project" value="UniProtKB-UniRule"/>
</dbReference>
<proteinExistence type="predicted"/>
<feature type="compositionally biased region" description="Basic and acidic residues" evidence="3">
    <location>
        <begin position="37"/>
        <end position="55"/>
    </location>
</feature>